<accession>A6BF57</accession>
<dbReference type="InterPro" id="IPR006261">
    <property type="entry name" value="dGTPase"/>
</dbReference>
<dbReference type="AlphaFoldDB" id="A6BF57"/>
<dbReference type="Proteomes" id="UP000004016">
    <property type="component" value="Unassembled WGS sequence"/>
</dbReference>
<dbReference type="SMART" id="SM00471">
    <property type="entry name" value="HDc"/>
    <property type="match status" value="1"/>
</dbReference>
<protein>
    <submittedName>
        <fullName evidence="3">Putative dGTPase</fullName>
        <ecNumber evidence="3">3.1.5.1</ecNumber>
    </submittedName>
</protein>
<evidence type="ECO:0000313" key="3">
    <source>
        <dbReference type="EMBL" id="EDM63644.1"/>
    </source>
</evidence>
<dbReference type="InterPro" id="IPR003607">
    <property type="entry name" value="HD/PDEase_dom"/>
</dbReference>
<dbReference type="SUPFAM" id="SSF109604">
    <property type="entry name" value="HD-domain/PDEase-like"/>
    <property type="match status" value="1"/>
</dbReference>
<dbReference type="InterPro" id="IPR050135">
    <property type="entry name" value="dGTPase-like"/>
</dbReference>
<name>A6BF57_9FIRM</name>
<dbReference type="PROSITE" id="PS51831">
    <property type="entry name" value="HD"/>
    <property type="match status" value="1"/>
</dbReference>
<keyword evidence="1 3" id="KW-0378">Hydrolase</keyword>
<dbReference type="CDD" id="cd00077">
    <property type="entry name" value="HDc"/>
    <property type="match status" value="1"/>
</dbReference>
<dbReference type="HOGENOM" id="CLU_028163_2_0_9"/>
<dbReference type="EC" id="3.1.5.1" evidence="3"/>
<proteinExistence type="predicted"/>
<dbReference type="InterPro" id="IPR006674">
    <property type="entry name" value="HD_domain"/>
</dbReference>
<evidence type="ECO:0000259" key="2">
    <source>
        <dbReference type="PROSITE" id="PS51831"/>
    </source>
</evidence>
<evidence type="ECO:0000256" key="1">
    <source>
        <dbReference type="ARBA" id="ARBA00022801"/>
    </source>
</evidence>
<dbReference type="Gene3D" id="1.10.3210.10">
    <property type="entry name" value="Hypothetical protein af1432"/>
    <property type="match status" value="1"/>
</dbReference>
<dbReference type="NCBIfam" id="TIGR01353">
    <property type="entry name" value="dGTP_triPase"/>
    <property type="match status" value="1"/>
</dbReference>
<dbReference type="eggNOG" id="COG0232">
    <property type="taxonomic scope" value="Bacteria"/>
</dbReference>
<dbReference type="Pfam" id="PF01966">
    <property type="entry name" value="HD"/>
    <property type="match status" value="1"/>
</dbReference>
<dbReference type="Gene3D" id="1.10.3410.10">
    <property type="entry name" value="putative deoxyguanosinetriphosphate triphosphohydrolase like domain"/>
    <property type="match status" value="1"/>
</dbReference>
<reference evidence="3 4" key="2">
    <citation type="submission" date="2007-04" db="EMBL/GenBank/DDBJ databases">
        <title>Draft genome sequence of Dorea longicatena (DSM 13814).</title>
        <authorList>
            <person name="Sudarsanam P."/>
            <person name="Ley R."/>
            <person name="Guruge J."/>
            <person name="Turnbaugh P.J."/>
            <person name="Mahowald M."/>
            <person name="Liep D."/>
            <person name="Gordon J."/>
        </authorList>
    </citation>
    <scope>NUCLEOTIDE SEQUENCE [LARGE SCALE GENOMIC DNA]</scope>
    <source>
        <strain evidence="3 4">DSM 13814</strain>
    </source>
</reference>
<dbReference type="PANTHER" id="PTHR11373:SF32">
    <property type="entry name" value="DEOXYGUANOSINETRIPHOSPHATE TRIPHOSPHOHYDROLASE"/>
    <property type="match status" value="1"/>
</dbReference>
<feature type="domain" description="HD" evidence="2">
    <location>
        <begin position="71"/>
        <end position="262"/>
    </location>
</feature>
<dbReference type="GO" id="GO:0006203">
    <property type="term" value="P:dGTP catabolic process"/>
    <property type="evidence" value="ECO:0007669"/>
    <property type="project" value="TreeGrafter"/>
</dbReference>
<dbReference type="GO" id="GO:0008832">
    <property type="term" value="F:dGTPase activity"/>
    <property type="evidence" value="ECO:0007669"/>
    <property type="project" value="UniProtKB-EC"/>
</dbReference>
<organism evidence="3 4">
    <name type="scientific">Dorea longicatena DSM 13814</name>
    <dbReference type="NCBI Taxonomy" id="411462"/>
    <lineage>
        <taxon>Bacteria</taxon>
        <taxon>Bacillati</taxon>
        <taxon>Bacillota</taxon>
        <taxon>Clostridia</taxon>
        <taxon>Lachnospirales</taxon>
        <taxon>Lachnospiraceae</taxon>
        <taxon>Dorea</taxon>
    </lineage>
</organism>
<dbReference type="InterPro" id="IPR027432">
    <property type="entry name" value="dGTP_triphosphohydrolase_C"/>
</dbReference>
<dbReference type="PANTHER" id="PTHR11373">
    <property type="entry name" value="DEOXYNUCLEOSIDE TRIPHOSPHATE TRIPHOSPHOHYDROLASE"/>
    <property type="match status" value="1"/>
</dbReference>
<gene>
    <name evidence="3" type="ORF">DORLON_00928</name>
</gene>
<dbReference type="NCBIfam" id="NF002205">
    <property type="entry name" value="PRK01096.1"/>
    <property type="match status" value="1"/>
</dbReference>
<sequence length="488" mass="56671">MKEEQKMEWTRLLSTKRQRQNRYKSQKYGDADLRSEFEKDYHRIIGSASFRRLQDKTQVFPLDKSDFIRTRLTHSMEVSSLAKSLGQNIGESILVHKKDSSFTVQMKEDICNILQCAGLIHDIGNPPFGHYGEAAIREWFERNLPLLTYHGTSLEELLEPQMREDFYHFEGNAQALRLVSKLHFLVDENGMNLTYALLNTIIKYPVASTKIHPESGDIREKKMGYYYADRELFEDIVSETGAGNHRHPLTFILEAADDIAYKTADIEDAFVKRFLTYHSLRDELRKLQNREKKYAAPEEKDQNWFCPADKLVELYDRAKKNGVDDPGDYAVKNWIVKAQGFLIGCATFGFTSHYEEIMEGTYKKDLFAGTLAEGLVKLLGEIACKCVFKTETIYRMEVKEAVMLDNLLDRFVGAAIKYDDPTQKLNSIEERLISFISNNYKKAYRYHAEEKSEVYRLYLRLLLVTDYICGMTDSYAKRLYQELNAIMA</sequence>
<comment type="caution">
    <text evidence="3">The sequence shown here is derived from an EMBL/GenBank/DDBJ whole genome shotgun (WGS) entry which is preliminary data.</text>
</comment>
<dbReference type="EMBL" id="AAXB02000003">
    <property type="protein sequence ID" value="EDM63644.1"/>
    <property type="molecule type" value="Genomic_DNA"/>
</dbReference>
<evidence type="ECO:0000313" key="4">
    <source>
        <dbReference type="Proteomes" id="UP000004016"/>
    </source>
</evidence>
<dbReference type="InterPro" id="IPR023293">
    <property type="entry name" value="dGTP_triP_hydro_central_sf"/>
</dbReference>
<reference evidence="3 4" key="1">
    <citation type="submission" date="2007-03" db="EMBL/GenBank/DDBJ databases">
        <authorList>
            <person name="Fulton L."/>
            <person name="Clifton S."/>
            <person name="Fulton B."/>
            <person name="Xu J."/>
            <person name="Minx P."/>
            <person name="Pepin K.H."/>
            <person name="Johnson M."/>
            <person name="Thiruvilangam P."/>
            <person name="Bhonagiri V."/>
            <person name="Nash W.E."/>
            <person name="Mardis E.R."/>
            <person name="Wilson R.K."/>
        </authorList>
    </citation>
    <scope>NUCLEOTIDE SEQUENCE [LARGE SCALE GENOMIC DNA]</scope>
    <source>
        <strain evidence="3 4">DSM 13814</strain>
    </source>
</reference>
<dbReference type="Gene3D" id="1.10.3550.10">
    <property type="entry name" value="eoxyguanosinetriphosphate triphosphohydrolase domain-like"/>
    <property type="match status" value="1"/>
</dbReference>